<dbReference type="Pfam" id="PF00078">
    <property type="entry name" value="RVT_1"/>
    <property type="match status" value="1"/>
</dbReference>
<evidence type="ECO:0000313" key="3">
    <source>
        <dbReference type="EMBL" id="GBL94576.1"/>
    </source>
</evidence>
<dbReference type="Pfam" id="PF14529">
    <property type="entry name" value="Exo_endo_phos_2"/>
    <property type="match status" value="1"/>
</dbReference>
<dbReference type="Gene3D" id="3.60.10.10">
    <property type="entry name" value="Endonuclease/exonuclease/phosphatase"/>
    <property type="match status" value="1"/>
</dbReference>
<dbReference type="CDD" id="cd01650">
    <property type="entry name" value="RT_nLTR_like"/>
    <property type="match status" value="1"/>
</dbReference>
<dbReference type="PANTHER" id="PTHR36688">
    <property type="entry name" value="ENDO/EXONUCLEASE/PHOSPHATASE DOMAIN-CONTAINING PROTEIN"/>
    <property type="match status" value="1"/>
</dbReference>
<dbReference type="Pfam" id="PF00075">
    <property type="entry name" value="RNase_H"/>
    <property type="match status" value="1"/>
</dbReference>
<feature type="domain" description="Reverse transcriptase" evidence="1">
    <location>
        <begin position="478"/>
        <end position="749"/>
    </location>
</feature>
<dbReference type="PROSITE" id="PS50879">
    <property type="entry name" value="RNASE_H_1"/>
    <property type="match status" value="1"/>
</dbReference>
<dbReference type="InterPro" id="IPR005135">
    <property type="entry name" value="Endo/exonuclease/phosphatase"/>
</dbReference>
<gene>
    <name evidence="3" type="primary">X-elementORF2_445</name>
    <name evidence="3" type="ORF">AVEN_235655_1</name>
</gene>
<dbReference type="CDD" id="cd09276">
    <property type="entry name" value="Rnase_HI_RT_non_LTR"/>
    <property type="match status" value="1"/>
</dbReference>
<dbReference type="EMBL" id="BGPR01000103">
    <property type="protein sequence ID" value="GBL94576.1"/>
    <property type="molecule type" value="Genomic_DNA"/>
</dbReference>
<dbReference type="InterPro" id="IPR000477">
    <property type="entry name" value="RT_dom"/>
</dbReference>
<dbReference type="InterPro" id="IPR036397">
    <property type="entry name" value="RNaseH_sf"/>
</dbReference>
<reference evidence="3 4" key="1">
    <citation type="journal article" date="2019" name="Sci. Rep.">
        <title>Orb-weaving spider Araneus ventricosus genome elucidates the spidroin gene catalogue.</title>
        <authorList>
            <person name="Kono N."/>
            <person name="Nakamura H."/>
            <person name="Ohtoshi R."/>
            <person name="Moran D.A.P."/>
            <person name="Shinohara A."/>
            <person name="Yoshida Y."/>
            <person name="Fujiwara M."/>
            <person name="Mori M."/>
            <person name="Tomita M."/>
            <person name="Arakawa K."/>
        </authorList>
    </citation>
    <scope>NUCLEOTIDE SEQUENCE [LARGE SCALE GENOMIC DNA]</scope>
</reference>
<keyword evidence="4" id="KW-1185">Reference proteome</keyword>
<evidence type="ECO:0000313" key="4">
    <source>
        <dbReference type="Proteomes" id="UP000499080"/>
    </source>
</evidence>
<comment type="caution">
    <text evidence="3">The sequence shown here is derived from an EMBL/GenBank/DDBJ whole genome shotgun (WGS) entry which is preliminary data.</text>
</comment>
<proteinExistence type="predicted"/>
<dbReference type="SUPFAM" id="SSF53098">
    <property type="entry name" value="Ribonuclease H-like"/>
    <property type="match status" value="1"/>
</dbReference>
<accession>A0A4Y2BTD5</accession>
<dbReference type="GO" id="GO:0003676">
    <property type="term" value="F:nucleic acid binding"/>
    <property type="evidence" value="ECO:0007669"/>
    <property type="project" value="InterPro"/>
</dbReference>
<protein>
    <submittedName>
        <fullName evidence="3">Putative RNA-directed DNA polymerase from transposon X-element</fullName>
    </submittedName>
</protein>
<feature type="domain" description="RNase H type-1" evidence="2">
    <location>
        <begin position="959"/>
        <end position="1087"/>
    </location>
</feature>
<dbReference type="InterPro" id="IPR012337">
    <property type="entry name" value="RNaseH-like_sf"/>
</dbReference>
<evidence type="ECO:0000259" key="1">
    <source>
        <dbReference type="PROSITE" id="PS50878"/>
    </source>
</evidence>
<dbReference type="InterPro" id="IPR052560">
    <property type="entry name" value="RdDP_mobile_element"/>
</dbReference>
<keyword evidence="3" id="KW-0808">Transferase</keyword>
<dbReference type="PANTHER" id="PTHR36688:SF2">
    <property type="entry name" value="ENDONUCLEASE_EXONUCLEASE_PHOSPHATASE DOMAIN-CONTAINING PROTEIN"/>
    <property type="match status" value="1"/>
</dbReference>
<dbReference type="AlphaFoldDB" id="A0A4Y2BTD5"/>
<dbReference type="InterPro" id="IPR043502">
    <property type="entry name" value="DNA/RNA_pol_sf"/>
</dbReference>
<keyword evidence="3" id="KW-0695">RNA-directed DNA polymerase</keyword>
<dbReference type="SUPFAM" id="SSF56672">
    <property type="entry name" value="DNA/RNA polymerases"/>
    <property type="match status" value="1"/>
</dbReference>
<keyword evidence="3" id="KW-0548">Nucleotidyltransferase</keyword>
<dbReference type="OrthoDB" id="6507932at2759"/>
<dbReference type="InterPro" id="IPR036691">
    <property type="entry name" value="Endo/exonu/phosph_ase_sf"/>
</dbReference>
<dbReference type="InterPro" id="IPR002156">
    <property type="entry name" value="RNaseH_domain"/>
</dbReference>
<dbReference type="Gene3D" id="3.30.420.10">
    <property type="entry name" value="Ribonuclease H-like superfamily/Ribonuclease H"/>
    <property type="match status" value="1"/>
</dbReference>
<dbReference type="GO" id="GO:0004523">
    <property type="term" value="F:RNA-DNA hybrid ribonuclease activity"/>
    <property type="evidence" value="ECO:0007669"/>
    <property type="project" value="InterPro"/>
</dbReference>
<dbReference type="Proteomes" id="UP000499080">
    <property type="component" value="Unassembled WGS sequence"/>
</dbReference>
<dbReference type="PROSITE" id="PS50878">
    <property type="entry name" value="RT_POL"/>
    <property type="match status" value="1"/>
</dbReference>
<organism evidence="3 4">
    <name type="scientific">Araneus ventricosus</name>
    <name type="common">Orbweaver spider</name>
    <name type="synonym">Epeira ventricosa</name>
    <dbReference type="NCBI Taxonomy" id="182803"/>
    <lineage>
        <taxon>Eukaryota</taxon>
        <taxon>Metazoa</taxon>
        <taxon>Ecdysozoa</taxon>
        <taxon>Arthropoda</taxon>
        <taxon>Chelicerata</taxon>
        <taxon>Arachnida</taxon>
        <taxon>Araneae</taxon>
        <taxon>Araneomorphae</taxon>
        <taxon>Entelegynae</taxon>
        <taxon>Araneoidea</taxon>
        <taxon>Araneidae</taxon>
        <taxon>Araneus</taxon>
    </lineage>
</organism>
<dbReference type="SUPFAM" id="SSF56219">
    <property type="entry name" value="DNase I-like"/>
    <property type="match status" value="1"/>
</dbReference>
<dbReference type="GO" id="GO:0042575">
    <property type="term" value="C:DNA polymerase complex"/>
    <property type="evidence" value="ECO:0007669"/>
    <property type="project" value="UniProtKB-ARBA"/>
</dbReference>
<name>A0A4Y2BTD5_ARAVE</name>
<dbReference type="GO" id="GO:0003964">
    <property type="term" value="F:RNA-directed DNA polymerase activity"/>
    <property type="evidence" value="ECO:0007669"/>
    <property type="project" value="UniProtKB-KW"/>
</dbReference>
<evidence type="ECO:0000259" key="2">
    <source>
        <dbReference type="PROSITE" id="PS50879"/>
    </source>
</evidence>
<sequence length="1228" mass="140388">MALHLISWNCHGFRSHSEDIKDLVNKYQPVCMALQETLLSPAIEAKIKNYNIIRKDNLQNERSVGGVAILYLQNLPSKPVHLNTTLQTVAVQVRIKTLTTVCSIYLPPSQTIQQSELDALVRQLPPPFIILGDWNGHSSFWGSTDSNARGLQIEKLMSDQNLCLLNDSSHTFFHLPTRTFHTLDLALCSPSLVAKWNFNVDNNLYNSDHFPLILTLSSNDVILPKRPSRFIFDKANWQLFQELAELATEMIQLADINDAVNAVTECIIKAAEASIPKSSGKLKRIGKPWWNEKCAEAKKAQRKAWDRFRRYPTTDNFILFKQAKAIARRIRRQSQRHSFESYVNSIRSRISSKVLWEKVRKMLGSYSGQTISVLNSDGQVISDAKAIADTLGKAFAAVSSEESYPRNFVNLKKQEEMKTISFTSFPEEAYNADFTFQEFQNSLNESHPSSPGPDGIHYHLLKKLNDRYLNIILSLFNRIWNEQVYPVTWGKAFIVPILKVGKDPQEPTNYRPIALTSCLSKLMEKMVNKRLVYILEKKGLLSKFQSGFRYGRGTQDNVLQLETAIREAFITKKHLVSVLFDMEKAYDRSWRYGILKDMYNMGFRGKLPIFIKNFLQTRTFQVRVGDILSEEFIQKEGVPQGSALSVVLFVIKINGIIHQLPPYVHGSLFVDDFQIYCASTDMSFIERQIQAAIKQITEWADRNGFVLSVSKTSCVHFCRRRGLHPDPEISLNGSVIPVVREAKFLGIIFESRLTFKSHILYLKRKCNNALNLLKILSSRTWGGDCSSLLKIHKSLVLSKLDYCSAIYGSAAKSVIKSLDTIHHQGLRLASGAFRTSPVQSLYVITGEQSLQLRRERQSVKYYYKIKSNRRHPLYDRAMNPIFGSLFAIKPSYIPSFGHRIRTLLSYHNIENPNMMTREEPPPPWRELKIATIDDFNDLPKHDTPHFVYLQLFYCHRQCYKDFKTAFTDGSRIGDHVGSAAILPNLTKSEKLHKYCSVFTSEIYAIFMVLNKIRFLQNKKWIIYTDSKSCIEALQNASRLSHPLVLKSFSLYLNLLEQGFNVLFCWIPGHVGIVGNETADRVAKSANAIMYPFVPVEDISKVLTSKFHTSWQNLWDAQTNNKLRSIQNSVKGLKPCNFNRKTSVKLVRLRVGHTYFTHRHLLYSEPAPVCSTCNVVISVRHILTECAKYNNLGLRWFSKADPNLTDLLGDPPHPFLCVFIADIGFINVI</sequence>